<evidence type="ECO:0000313" key="3">
    <source>
        <dbReference type="Proteomes" id="UP000054481"/>
    </source>
</evidence>
<keyword evidence="3" id="KW-1185">Reference proteome</keyword>
<name>A0A0F7ZWE6_9HYPO</name>
<feature type="compositionally biased region" description="Polar residues" evidence="1">
    <location>
        <begin position="1"/>
        <end position="28"/>
    </location>
</feature>
<sequence>MSNINQYHRQSANAGNGFPSQHSFNGGSTFHHRDQRQGAFQQPTIVMAQQQPNQAGPPPFSGQAMQPRESNSDPRLNPARQPHPAMSSVQYYDAPPLQQQQMGFMLLDNTTYTVHDPQQVLLSLFITIVKRANARPTENDPFDGNMIDGQFSRTGLQDKRGIREQLPEPRGSPMVESETDMFSKGASNESLERRIKTLETQVFREFSALHKRMEEIVEGYAHTVKFTEVVSKNTDKSFEVWSKMENGVQKLHRTLAKAFHLGDPESSMSDATQPCENPADYATLGGGSSQ</sequence>
<organism evidence="2 3">
    <name type="scientific">Hirsutella minnesotensis 3608</name>
    <dbReference type="NCBI Taxonomy" id="1043627"/>
    <lineage>
        <taxon>Eukaryota</taxon>
        <taxon>Fungi</taxon>
        <taxon>Dikarya</taxon>
        <taxon>Ascomycota</taxon>
        <taxon>Pezizomycotina</taxon>
        <taxon>Sordariomycetes</taxon>
        <taxon>Hypocreomycetidae</taxon>
        <taxon>Hypocreales</taxon>
        <taxon>Ophiocordycipitaceae</taxon>
        <taxon>Hirsutella</taxon>
    </lineage>
</organism>
<feature type="region of interest" description="Disordered" evidence="1">
    <location>
        <begin position="262"/>
        <end position="290"/>
    </location>
</feature>
<evidence type="ECO:0000313" key="2">
    <source>
        <dbReference type="EMBL" id="KJZ68837.1"/>
    </source>
</evidence>
<evidence type="ECO:0000256" key="1">
    <source>
        <dbReference type="SAM" id="MobiDB-lite"/>
    </source>
</evidence>
<feature type="region of interest" description="Disordered" evidence="1">
    <location>
        <begin position="1"/>
        <end position="36"/>
    </location>
</feature>
<reference evidence="2 3" key="1">
    <citation type="journal article" date="2014" name="Genome Biol. Evol.">
        <title>Comparative genomics and transcriptomics analyses reveal divergent lifestyle features of nematode endoparasitic fungus Hirsutella minnesotensis.</title>
        <authorList>
            <person name="Lai Y."/>
            <person name="Liu K."/>
            <person name="Zhang X."/>
            <person name="Zhang X."/>
            <person name="Li K."/>
            <person name="Wang N."/>
            <person name="Shu C."/>
            <person name="Wu Y."/>
            <person name="Wang C."/>
            <person name="Bushley K.E."/>
            <person name="Xiang M."/>
            <person name="Liu X."/>
        </authorList>
    </citation>
    <scope>NUCLEOTIDE SEQUENCE [LARGE SCALE GENOMIC DNA]</scope>
    <source>
        <strain evidence="2 3">3608</strain>
    </source>
</reference>
<gene>
    <name evidence="2" type="ORF">HIM_11767</name>
</gene>
<accession>A0A0F7ZWE6</accession>
<feature type="region of interest" description="Disordered" evidence="1">
    <location>
        <begin position="164"/>
        <end position="188"/>
    </location>
</feature>
<feature type="region of interest" description="Disordered" evidence="1">
    <location>
        <begin position="50"/>
        <end position="87"/>
    </location>
</feature>
<protein>
    <submittedName>
        <fullName evidence="2">Uncharacterized protein</fullName>
    </submittedName>
</protein>
<feature type="compositionally biased region" description="Polar residues" evidence="1">
    <location>
        <begin position="266"/>
        <end position="275"/>
    </location>
</feature>
<dbReference type="AlphaFoldDB" id="A0A0F7ZWE6"/>
<proteinExistence type="predicted"/>
<dbReference type="Proteomes" id="UP000054481">
    <property type="component" value="Unassembled WGS sequence"/>
</dbReference>
<dbReference type="EMBL" id="KQ030804">
    <property type="protein sequence ID" value="KJZ68837.1"/>
    <property type="molecule type" value="Genomic_DNA"/>
</dbReference>